<evidence type="ECO:0000313" key="1">
    <source>
        <dbReference type="EMBL" id="KAF2629412.1"/>
    </source>
</evidence>
<protein>
    <submittedName>
        <fullName evidence="1">Uncharacterized protein</fullName>
    </submittedName>
</protein>
<proteinExistence type="predicted"/>
<organism evidence="1 2">
    <name type="scientific">Macroventuria anomochaeta</name>
    <dbReference type="NCBI Taxonomy" id="301207"/>
    <lineage>
        <taxon>Eukaryota</taxon>
        <taxon>Fungi</taxon>
        <taxon>Dikarya</taxon>
        <taxon>Ascomycota</taxon>
        <taxon>Pezizomycotina</taxon>
        <taxon>Dothideomycetes</taxon>
        <taxon>Pleosporomycetidae</taxon>
        <taxon>Pleosporales</taxon>
        <taxon>Pleosporineae</taxon>
        <taxon>Didymellaceae</taxon>
        <taxon>Macroventuria</taxon>
    </lineage>
</organism>
<comment type="caution">
    <text evidence="1">The sequence shown here is derived from an EMBL/GenBank/DDBJ whole genome shotgun (WGS) entry which is preliminary data.</text>
</comment>
<dbReference type="EMBL" id="MU006710">
    <property type="protein sequence ID" value="KAF2629412.1"/>
    <property type="molecule type" value="Genomic_DNA"/>
</dbReference>
<evidence type="ECO:0000313" key="2">
    <source>
        <dbReference type="Proteomes" id="UP000799754"/>
    </source>
</evidence>
<reference evidence="1" key="1">
    <citation type="journal article" date="2020" name="Stud. Mycol.">
        <title>101 Dothideomycetes genomes: a test case for predicting lifestyles and emergence of pathogens.</title>
        <authorList>
            <person name="Haridas S."/>
            <person name="Albert R."/>
            <person name="Binder M."/>
            <person name="Bloem J."/>
            <person name="Labutti K."/>
            <person name="Salamov A."/>
            <person name="Andreopoulos B."/>
            <person name="Baker S."/>
            <person name="Barry K."/>
            <person name="Bills G."/>
            <person name="Bluhm B."/>
            <person name="Cannon C."/>
            <person name="Castanera R."/>
            <person name="Culley D."/>
            <person name="Daum C."/>
            <person name="Ezra D."/>
            <person name="Gonzalez J."/>
            <person name="Henrissat B."/>
            <person name="Kuo A."/>
            <person name="Liang C."/>
            <person name="Lipzen A."/>
            <person name="Lutzoni F."/>
            <person name="Magnuson J."/>
            <person name="Mondo S."/>
            <person name="Nolan M."/>
            <person name="Ohm R."/>
            <person name="Pangilinan J."/>
            <person name="Park H.-J."/>
            <person name="Ramirez L."/>
            <person name="Alfaro M."/>
            <person name="Sun H."/>
            <person name="Tritt A."/>
            <person name="Yoshinaga Y."/>
            <person name="Zwiers L.-H."/>
            <person name="Turgeon B."/>
            <person name="Goodwin S."/>
            <person name="Spatafora J."/>
            <person name="Crous P."/>
            <person name="Grigoriev I."/>
        </authorList>
    </citation>
    <scope>NUCLEOTIDE SEQUENCE</scope>
    <source>
        <strain evidence="1">CBS 525.71</strain>
    </source>
</reference>
<gene>
    <name evidence="1" type="ORF">BU25DRAFT_21688</name>
</gene>
<accession>A0ACB6S7C5</accession>
<dbReference type="Proteomes" id="UP000799754">
    <property type="component" value="Unassembled WGS sequence"/>
</dbReference>
<sequence length="289" mass="31914">MELVNSIWEQGSDATSTGKAQSSAHWKQSDDLGILLNAGIALLPDPPTLAKAPDIGDRPSLYRPVQEASYNFQQTNRLMHEHLILLAPATTMSTPSPPPPLPISMPQMTGETSNIAMQTLELHHDQHQSLATTTSLQRSAIKMRKRTKTGCLTCRKRRIKCGEERPTCTNCVKSKRQCEGYHQRVLFKPPIGDWPNHPGVVNTIQYHTSMLPGVRNPPYQNVLHQAPQSLVVPLPPRPLGSFDISGMAAPYLGTQDQTEALSRAADYGYESSFSPSLIQWQSPGDSYLP</sequence>
<keyword evidence="2" id="KW-1185">Reference proteome</keyword>
<name>A0ACB6S7C5_9PLEO</name>